<protein>
    <submittedName>
        <fullName evidence="1">Uncharacterized protein</fullName>
    </submittedName>
</protein>
<evidence type="ECO:0000313" key="1">
    <source>
        <dbReference type="EMBL" id="EJQ80266.1"/>
    </source>
</evidence>
<sequence>MGKGLKYEKYQKEWKELYESEMSFRKIGQLYKIDAKTVNRTLEGLVEIRPKSPWDKYVDEWY</sequence>
<name>J8D604_BACCE</name>
<evidence type="ECO:0000313" key="2">
    <source>
        <dbReference type="Proteomes" id="UP000006977"/>
    </source>
</evidence>
<reference evidence="1 2" key="1">
    <citation type="submission" date="2012-04" db="EMBL/GenBank/DDBJ databases">
        <title>The Genome Sequence of Bacillus cereus HuA4-10.</title>
        <authorList>
            <consortium name="The Broad Institute Genome Sequencing Platform"/>
            <consortium name="The Broad Institute Genome Sequencing Center for Infectious Disease"/>
            <person name="Feldgarden M."/>
            <person name="Van der Auwera G.A."/>
            <person name="Mahillon J."/>
            <person name="Duprez V."/>
            <person name="Timmery S."/>
            <person name="Mattelet C."/>
            <person name="Dierick K."/>
            <person name="Sun M."/>
            <person name="Yu Z."/>
            <person name="Zhu L."/>
            <person name="Hu X."/>
            <person name="Shank E.B."/>
            <person name="Swiecicka I."/>
            <person name="Hansen B.M."/>
            <person name="Andrup L."/>
            <person name="Young S.K."/>
            <person name="Zeng Q."/>
            <person name="Gargeya S."/>
            <person name="Fitzgerald M."/>
            <person name="Haas B."/>
            <person name="Abouelleil A."/>
            <person name="Alvarado L."/>
            <person name="Arachchi H.M."/>
            <person name="Berlin A."/>
            <person name="Chapman S.B."/>
            <person name="Goldberg J."/>
            <person name="Griggs A."/>
            <person name="Gujja S."/>
            <person name="Hansen M."/>
            <person name="Howarth C."/>
            <person name="Imamovic A."/>
            <person name="Larimer J."/>
            <person name="McCowen C."/>
            <person name="Montmayeur A."/>
            <person name="Murphy C."/>
            <person name="Neiman D."/>
            <person name="Pearson M."/>
            <person name="Priest M."/>
            <person name="Roberts A."/>
            <person name="Saif S."/>
            <person name="Shea T."/>
            <person name="Sisk P."/>
            <person name="Sykes S."/>
            <person name="Wortman J."/>
            <person name="Nusbaum C."/>
            <person name="Birren B."/>
        </authorList>
    </citation>
    <scope>NUCLEOTIDE SEQUENCE [LARGE SCALE GENOMIC DNA]</scope>
    <source>
        <strain evidence="1 2">HuA4-10</strain>
    </source>
</reference>
<gene>
    <name evidence="1" type="ORF">IGC_02278</name>
</gene>
<dbReference type="EMBL" id="AHEA01000019">
    <property type="protein sequence ID" value="EJQ80266.1"/>
    <property type="molecule type" value="Genomic_DNA"/>
</dbReference>
<comment type="caution">
    <text evidence="1">The sequence shown here is derived from an EMBL/GenBank/DDBJ whole genome shotgun (WGS) entry which is preliminary data.</text>
</comment>
<dbReference type="HOGENOM" id="CLU_2894406_0_0_9"/>
<dbReference type="RefSeq" id="WP_002146667.1">
    <property type="nucleotide sequence ID" value="NZ_JH792148.1"/>
</dbReference>
<dbReference type="AlphaFoldDB" id="J8D604"/>
<dbReference type="Proteomes" id="UP000006977">
    <property type="component" value="Unassembled WGS sequence"/>
</dbReference>
<organism evidence="1 2">
    <name type="scientific">Bacillus cereus HuA4-10</name>
    <dbReference type="NCBI Taxonomy" id="1053206"/>
    <lineage>
        <taxon>Bacteria</taxon>
        <taxon>Bacillati</taxon>
        <taxon>Bacillota</taxon>
        <taxon>Bacilli</taxon>
        <taxon>Bacillales</taxon>
        <taxon>Bacillaceae</taxon>
        <taxon>Bacillus</taxon>
        <taxon>Bacillus cereus group</taxon>
    </lineage>
</organism>
<dbReference type="PATRIC" id="fig|1053206.3.peg.2312"/>
<accession>J8D604</accession>
<proteinExistence type="predicted"/>